<accession>A3ZVZ8</accession>
<dbReference type="EMBL" id="AANZ01000014">
    <property type="protein sequence ID" value="EAQ79494.1"/>
    <property type="molecule type" value="Genomic_DNA"/>
</dbReference>
<sequence>MPSPTKRLRCPKMSGYARFFATVRRRPQFLPGFLELLRHARTRPLRCRHRESKVCRARPLSRIDESPRVAADARLRRPPLCVEQA</sequence>
<evidence type="ECO:0000313" key="2">
    <source>
        <dbReference type="Proteomes" id="UP000004358"/>
    </source>
</evidence>
<comment type="caution">
    <text evidence="1">The sequence shown here is derived from an EMBL/GenBank/DDBJ whole genome shotgun (WGS) entry which is preliminary data.</text>
</comment>
<name>A3ZVZ8_9BACT</name>
<organism evidence="1 2">
    <name type="scientific">Blastopirellula marina DSM 3645</name>
    <dbReference type="NCBI Taxonomy" id="314230"/>
    <lineage>
        <taxon>Bacteria</taxon>
        <taxon>Pseudomonadati</taxon>
        <taxon>Planctomycetota</taxon>
        <taxon>Planctomycetia</taxon>
        <taxon>Pirellulales</taxon>
        <taxon>Pirellulaceae</taxon>
        <taxon>Blastopirellula</taxon>
    </lineage>
</organism>
<dbReference type="HOGENOM" id="CLU_2506106_0_0_0"/>
<dbReference type="Proteomes" id="UP000004358">
    <property type="component" value="Unassembled WGS sequence"/>
</dbReference>
<dbReference type="STRING" id="314230.DSM3645_03423"/>
<protein>
    <submittedName>
        <fullName evidence="1">Uncharacterized protein</fullName>
    </submittedName>
</protein>
<evidence type="ECO:0000313" key="1">
    <source>
        <dbReference type="EMBL" id="EAQ79494.1"/>
    </source>
</evidence>
<gene>
    <name evidence="1" type="ORF">DSM3645_03423</name>
</gene>
<proteinExistence type="predicted"/>
<reference evidence="1 2" key="1">
    <citation type="submission" date="2006-02" db="EMBL/GenBank/DDBJ databases">
        <authorList>
            <person name="Amann R."/>
            <person name="Ferriera S."/>
            <person name="Johnson J."/>
            <person name="Kravitz S."/>
            <person name="Halpern A."/>
            <person name="Remington K."/>
            <person name="Beeson K."/>
            <person name="Tran B."/>
            <person name="Rogers Y.-H."/>
            <person name="Friedman R."/>
            <person name="Venter J.C."/>
        </authorList>
    </citation>
    <scope>NUCLEOTIDE SEQUENCE [LARGE SCALE GENOMIC DNA]</scope>
    <source>
        <strain evidence="1 2">DSM 3645</strain>
    </source>
</reference>
<dbReference type="AlphaFoldDB" id="A3ZVZ8"/>